<accession>A0A834CK09</accession>
<feature type="region of interest" description="Disordered" evidence="1">
    <location>
        <begin position="41"/>
        <end position="80"/>
    </location>
</feature>
<protein>
    <recommendedName>
        <fullName evidence="4">DUF3511 domain protein</fullName>
    </recommendedName>
</protein>
<gene>
    <name evidence="2" type="ORF">F2P56_019251</name>
</gene>
<organism evidence="2 3">
    <name type="scientific">Juglans regia</name>
    <name type="common">English walnut</name>
    <dbReference type="NCBI Taxonomy" id="51240"/>
    <lineage>
        <taxon>Eukaryota</taxon>
        <taxon>Viridiplantae</taxon>
        <taxon>Streptophyta</taxon>
        <taxon>Embryophyta</taxon>
        <taxon>Tracheophyta</taxon>
        <taxon>Spermatophyta</taxon>
        <taxon>Magnoliopsida</taxon>
        <taxon>eudicotyledons</taxon>
        <taxon>Gunneridae</taxon>
        <taxon>Pentapetalae</taxon>
        <taxon>rosids</taxon>
        <taxon>fabids</taxon>
        <taxon>Fagales</taxon>
        <taxon>Juglandaceae</taxon>
        <taxon>Juglans</taxon>
    </lineage>
</organism>
<dbReference type="PANTHER" id="PTHR33193">
    <property type="entry name" value="DOMAIN PROTEIN, PUTATIVE (DUF3511)-RELATED"/>
    <property type="match status" value="1"/>
</dbReference>
<evidence type="ECO:0008006" key="4">
    <source>
        <dbReference type="Google" id="ProtNLM"/>
    </source>
</evidence>
<evidence type="ECO:0000313" key="3">
    <source>
        <dbReference type="Proteomes" id="UP000619265"/>
    </source>
</evidence>
<proteinExistence type="predicted"/>
<evidence type="ECO:0000256" key="1">
    <source>
        <dbReference type="SAM" id="MobiDB-lite"/>
    </source>
</evidence>
<feature type="compositionally biased region" description="Low complexity" evidence="1">
    <location>
        <begin position="68"/>
        <end position="77"/>
    </location>
</feature>
<comment type="caution">
    <text evidence="2">The sequence shown here is derived from an EMBL/GenBank/DDBJ whole genome shotgun (WGS) entry which is preliminary data.</text>
</comment>
<dbReference type="AlphaFoldDB" id="A0A834CK09"/>
<dbReference type="InterPro" id="IPR021899">
    <property type="entry name" value="DUF3511"/>
</dbReference>
<reference evidence="2" key="1">
    <citation type="submission" date="2015-10" db="EMBL/GenBank/DDBJ databases">
        <authorList>
            <person name="Martinez-Garcia P.J."/>
            <person name="Crepeau M.W."/>
            <person name="Puiu D."/>
            <person name="Gonzalez-Ibeas D."/>
            <person name="Whalen J."/>
            <person name="Stevens K."/>
            <person name="Paul R."/>
            <person name="Butterfield T."/>
            <person name="Britton M."/>
            <person name="Reagan R."/>
            <person name="Chakraborty S."/>
            <person name="Walawage S.L."/>
            <person name="Vasquez-Gross H.A."/>
            <person name="Cardeno C."/>
            <person name="Famula R."/>
            <person name="Pratt K."/>
            <person name="Kuruganti S."/>
            <person name="Aradhya M.K."/>
            <person name="Leslie C.A."/>
            <person name="Dandekar A.M."/>
            <person name="Salzberg S.L."/>
            <person name="Wegrzyn J.L."/>
            <person name="Langley C.H."/>
            <person name="Neale D.B."/>
        </authorList>
    </citation>
    <scope>NUCLEOTIDE SEQUENCE</scope>
    <source>
        <tissue evidence="2">Leaves</tissue>
    </source>
</reference>
<dbReference type="Gramene" id="Jr08_20520_p1">
    <property type="protein sequence ID" value="cds.Jr08_20520_p1"/>
    <property type="gene ID" value="Jr08_20520"/>
</dbReference>
<dbReference type="Proteomes" id="UP000619265">
    <property type="component" value="Unassembled WGS sequence"/>
</dbReference>
<reference evidence="2" key="2">
    <citation type="submission" date="2020-03" db="EMBL/GenBank/DDBJ databases">
        <title>Walnut 2.0.</title>
        <authorList>
            <person name="Marrano A."/>
            <person name="Britton M."/>
            <person name="Zimin A.V."/>
            <person name="Zaini P.A."/>
            <person name="Workman R."/>
            <person name="Puiu D."/>
            <person name="Bianco L."/>
            <person name="Allen B.J."/>
            <person name="Troggio M."/>
            <person name="Leslie C.A."/>
            <person name="Timp W."/>
            <person name="Dendekar A."/>
            <person name="Salzberg S.L."/>
            <person name="Neale D.B."/>
        </authorList>
    </citation>
    <scope>NUCLEOTIDE SEQUENCE</scope>
    <source>
        <tissue evidence="2">Leaves</tissue>
    </source>
</reference>
<dbReference type="PANTHER" id="PTHR33193:SF13">
    <property type="entry name" value="EXPRESSED PROTEIN"/>
    <property type="match status" value="1"/>
</dbReference>
<evidence type="ECO:0000313" key="2">
    <source>
        <dbReference type="EMBL" id="KAF5463329.1"/>
    </source>
</evidence>
<dbReference type="Pfam" id="PF12023">
    <property type="entry name" value="DUF3511"/>
    <property type="match status" value="1"/>
</dbReference>
<name>A0A834CK09_JUGRE</name>
<feature type="non-terminal residue" evidence="2">
    <location>
        <position position="1"/>
    </location>
</feature>
<dbReference type="EMBL" id="LIHL02000008">
    <property type="protein sequence ID" value="KAF5463329.1"/>
    <property type="molecule type" value="Genomic_DNA"/>
</dbReference>
<sequence length="124" mass="14306">TPSLHKKDVWCVAKEETCLEEIEGMEGLRYSSYGVGLNVGQNSVGRSRRRPSLDPSSCSPTKHRAFRSTKTSSSSKKWWNDPEMKRRRRVAKYKLYSAEGKIKISLKKGFHWLKKKCIVMVSRL</sequence>